<name>A0ACA9Q4Q4_9GLOM</name>
<keyword evidence="2" id="KW-1185">Reference proteome</keyword>
<evidence type="ECO:0000313" key="1">
    <source>
        <dbReference type="EMBL" id="CAG8734328.1"/>
    </source>
</evidence>
<accession>A0ACA9Q4Q4</accession>
<dbReference type="EMBL" id="CAJVQC010026807">
    <property type="protein sequence ID" value="CAG8734328.1"/>
    <property type="molecule type" value="Genomic_DNA"/>
</dbReference>
<organism evidence="1 2">
    <name type="scientific">Racocetra persica</name>
    <dbReference type="NCBI Taxonomy" id="160502"/>
    <lineage>
        <taxon>Eukaryota</taxon>
        <taxon>Fungi</taxon>
        <taxon>Fungi incertae sedis</taxon>
        <taxon>Mucoromycota</taxon>
        <taxon>Glomeromycotina</taxon>
        <taxon>Glomeromycetes</taxon>
        <taxon>Diversisporales</taxon>
        <taxon>Gigasporaceae</taxon>
        <taxon>Racocetra</taxon>
    </lineage>
</organism>
<gene>
    <name evidence="1" type="ORF">RPERSI_LOCUS12491</name>
</gene>
<reference evidence="1" key="1">
    <citation type="submission" date="2021-06" db="EMBL/GenBank/DDBJ databases">
        <authorList>
            <person name="Kallberg Y."/>
            <person name="Tangrot J."/>
            <person name="Rosling A."/>
        </authorList>
    </citation>
    <scope>NUCLEOTIDE SEQUENCE</scope>
    <source>
        <strain evidence="1">MA461A</strain>
    </source>
</reference>
<dbReference type="Proteomes" id="UP000789920">
    <property type="component" value="Unassembled WGS sequence"/>
</dbReference>
<comment type="caution">
    <text evidence="1">The sequence shown here is derived from an EMBL/GenBank/DDBJ whole genome shotgun (WGS) entry which is preliminary data.</text>
</comment>
<protein>
    <submittedName>
        <fullName evidence="1">12282_t:CDS:1</fullName>
    </submittedName>
</protein>
<evidence type="ECO:0000313" key="2">
    <source>
        <dbReference type="Proteomes" id="UP000789920"/>
    </source>
</evidence>
<feature type="non-terminal residue" evidence="1">
    <location>
        <position position="291"/>
    </location>
</feature>
<sequence>MESDKNVIEQAHSKKRPYNDLDEVNWASFFTSFENDQDSGDSGDSYSSIDEENTDSETSNTNSESISALLASLSTPAISSDQSKANDDTCSVCSICLHNFQDRSYLDPCYHSFCVSCIHRWLSISPKCPLCKSKIEFIVHDINESNGTFQKVSVSDSRNHNEIHRKKLKRKKWIMEISNERFRNGNSESKEQLSSSEKAIDRIKIYSKNLLARNVPQCTRHSHNLNHDRIRPFISRDLKAILSDAHDQIIEEYVQSVVMTYYKQRKPKDELIEKLKPWLGGSTEKFLNETF</sequence>
<proteinExistence type="predicted"/>